<dbReference type="AlphaFoldDB" id="A0A0F9PFB4"/>
<proteinExistence type="predicted"/>
<gene>
    <name evidence="1" type="ORF">LCGC14_0850390</name>
</gene>
<protein>
    <submittedName>
        <fullName evidence="1">Uncharacterized protein</fullName>
    </submittedName>
</protein>
<organism evidence="1">
    <name type="scientific">marine sediment metagenome</name>
    <dbReference type="NCBI Taxonomy" id="412755"/>
    <lineage>
        <taxon>unclassified sequences</taxon>
        <taxon>metagenomes</taxon>
        <taxon>ecological metagenomes</taxon>
    </lineage>
</organism>
<dbReference type="EMBL" id="LAZR01002533">
    <property type="protein sequence ID" value="KKN28799.1"/>
    <property type="molecule type" value="Genomic_DNA"/>
</dbReference>
<comment type="caution">
    <text evidence="1">The sequence shown here is derived from an EMBL/GenBank/DDBJ whole genome shotgun (WGS) entry which is preliminary data.</text>
</comment>
<sequence>MTSSVLRPIIEFGNNFHPVYMQHLDVSRADEILQVQMTQACWSRSVYSTWIPIAREALQVVVGLQSVLTR</sequence>
<accession>A0A0F9PFB4</accession>
<name>A0A0F9PFB4_9ZZZZ</name>
<evidence type="ECO:0000313" key="1">
    <source>
        <dbReference type="EMBL" id="KKN28799.1"/>
    </source>
</evidence>
<reference evidence="1" key="1">
    <citation type="journal article" date="2015" name="Nature">
        <title>Complex archaea that bridge the gap between prokaryotes and eukaryotes.</title>
        <authorList>
            <person name="Spang A."/>
            <person name="Saw J.H."/>
            <person name="Jorgensen S.L."/>
            <person name="Zaremba-Niedzwiedzka K."/>
            <person name="Martijn J."/>
            <person name="Lind A.E."/>
            <person name="van Eijk R."/>
            <person name="Schleper C."/>
            <person name="Guy L."/>
            <person name="Ettema T.J."/>
        </authorList>
    </citation>
    <scope>NUCLEOTIDE SEQUENCE</scope>
</reference>